<reference evidence="1 2" key="1">
    <citation type="submission" date="2017-03" db="EMBL/GenBank/DDBJ databases">
        <title>Genomic and clinical evidence uncovers the enterohepatic species Helicobacter valdiviensis as a potential human intestinal pathogen.</title>
        <authorList>
            <person name="Fresia P."/>
            <person name="Jara R."/>
            <person name="Sierra R."/>
            <person name="Ferres I."/>
            <person name="Greif G."/>
            <person name="Iraola G."/>
            <person name="Collado L."/>
        </authorList>
    </citation>
    <scope>NUCLEOTIDE SEQUENCE [LARGE SCALE GENOMIC DNA]</scope>
    <source>
        <strain evidence="1 2">WBE14</strain>
    </source>
</reference>
<sequence>EAKEVYWDSANNSLLYFFEDKKDSSRINKIVITPDYKLKKFGKTNAIVTLGKINARNKNEGNYIKIR</sequence>
<dbReference type="Proteomes" id="UP000249746">
    <property type="component" value="Unassembled WGS sequence"/>
</dbReference>
<proteinExistence type="predicted"/>
<evidence type="ECO:0000313" key="2">
    <source>
        <dbReference type="Proteomes" id="UP000249746"/>
    </source>
</evidence>
<name>A0A2W6MV54_9HELI</name>
<evidence type="ECO:0000313" key="1">
    <source>
        <dbReference type="EMBL" id="PZT47108.1"/>
    </source>
</evidence>
<dbReference type="EMBL" id="NBIU01000131">
    <property type="protein sequence ID" value="PZT47108.1"/>
    <property type="molecule type" value="Genomic_DNA"/>
</dbReference>
<dbReference type="AlphaFoldDB" id="A0A2W6MV54"/>
<gene>
    <name evidence="1" type="ORF">B6S12_10830</name>
</gene>
<organism evidence="1 2">
    <name type="scientific">Helicobacter valdiviensis</name>
    <dbReference type="NCBI Taxonomy" id="1458358"/>
    <lineage>
        <taxon>Bacteria</taxon>
        <taxon>Pseudomonadati</taxon>
        <taxon>Campylobacterota</taxon>
        <taxon>Epsilonproteobacteria</taxon>
        <taxon>Campylobacterales</taxon>
        <taxon>Helicobacteraceae</taxon>
        <taxon>Helicobacter</taxon>
    </lineage>
</organism>
<feature type="non-terminal residue" evidence="1">
    <location>
        <position position="1"/>
    </location>
</feature>
<keyword evidence="2" id="KW-1185">Reference proteome</keyword>
<protein>
    <submittedName>
        <fullName evidence="1">Uncharacterized protein</fullName>
    </submittedName>
</protein>
<comment type="caution">
    <text evidence="1">The sequence shown here is derived from an EMBL/GenBank/DDBJ whole genome shotgun (WGS) entry which is preliminary data.</text>
</comment>
<accession>A0A2W6MV54</accession>